<feature type="region of interest" description="Disordered" evidence="1">
    <location>
        <begin position="1"/>
        <end position="21"/>
    </location>
</feature>
<accession>A0AA88A849</accession>
<reference evidence="2" key="1">
    <citation type="submission" date="2023-07" db="EMBL/GenBank/DDBJ databases">
        <title>draft genome sequence of fig (Ficus carica).</title>
        <authorList>
            <person name="Takahashi T."/>
            <person name="Nishimura K."/>
        </authorList>
    </citation>
    <scope>NUCLEOTIDE SEQUENCE</scope>
</reference>
<name>A0AA88A849_FICCA</name>
<proteinExistence type="predicted"/>
<evidence type="ECO:0000313" key="2">
    <source>
        <dbReference type="EMBL" id="GMN46312.1"/>
    </source>
</evidence>
<feature type="non-terminal residue" evidence="2">
    <location>
        <position position="1"/>
    </location>
</feature>
<evidence type="ECO:0000256" key="1">
    <source>
        <dbReference type="SAM" id="MobiDB-lite"/>
    </source>
</evidence>
<dbReference type="Proteomes" id="UP001187192">
    <property type="component" value="Unassembled WGS sequence"/>
</dbReference>
<gene>
    <name evidence="2" type="ORF">TIFTF001_015513</name>
</gene>
<keyword evidence="3" id="KW-1185">Reference proteome</keyword>
<comment type="caution">
    <text evidence="2">The sequence shown here is derived from an EMBL/GenBank/DDBJ whole genome shotgun (WGS) entry which is preliminary data.</text>
</comment>
<dbReference type="AlphaFoldDB" id="A0AA88A849"/>
<organism evidence="2 3">
    <name type="scientific">Ficus carica</name>
    <name type="common">Common fig</name>
    <dbReference type="NCBI Taxonomy" id="3494"/>
    <lineage>
        <taxon>Eukaryota</taxon>
        <taxon>Viridiplantae</taxon>
        <taxon>Streptophyta</taxon>
        <taxon>Embryophyta</taxon>
        <taxon>Tracheophyta</taxon>
        <taxon>Spermatophyta</taxon>
        <taxon>Magnoliopsida</taxon>
        <taxon>eudicotyledons</taxon>
        <taxon>Gunneridae</taxon>
        <taxon>Pentapetalae</taxon>
        <taxon>rosids</taxon>
        <taxon>fabids</taxon>
        <taxon>Rosales</taxon>
        <taxon>Moraceae</taxon>
        <taxon>Ficeae</taxon>
        <taxon>Ficus</taxon>
    </lineage>
</organism>
<evidence type="ECO:0000313" key="3">
    <source>
        <dbReference type="Proteomes" id="UP001187192"/>
    </source>
</evidence>
<dbReference type="EMBL" id="BTGU01000022">
    <property type="protein sequence ID" value="GMN46312.1"/>
    <property type="molecule type" value="Genomic_DNA"/>
</dbReference>
<sequence length="21" mass="2193">ECLRGQVGPGRARPILVGARS</sequence>
<protein>
    <submittedName>
        <fullName evidence="2">Uncharacterized protein</fullName>
    </submittedName>
</protein>